<dbReference type="AlphaFoldDB" id="A0A9Q1G5Q1"/>
<proteinExistence type="predicted"/>
<reference evidence="4" key="1">
    <citation type="journal article" date="2023" name="Science">
        <title>Genome structures resolve the early diversification of teleost fishes.</title>
        <authorList>
            <person name="Parey E."/>
            <person name="Louis A."/>
            <person name="Montfort J."/>
            <person name="Bouchez O."/>
            <person name="Roques C."/>
            <person name="Iampietro C."/>
            <person name="Lluch J."/>
            <person name="Castinel A."/>
            <person name="Donnadieu C."/>
            <person name="Desvignes T."/>
            <person name="Floi Bucao C."/>
            <person name="Jouanno E."/>
            <person name="Wen M."/>
            <person name="Mejri S."/>
            <person name="Dirks R."/>
            <person name="Jansen H."/>
            <person name="Henkel C."/>
            <person name="Chen W.J."/>
            <person name="Zahm M."/>
            <person name="Cabau C."/>
            <person name="Klopp C."/>
            <person name="Thompson A.W."/>
            <person name="Robinson-Rechavi M."/>
            <person name="Braasch I."/>
            <person name="Lecointre G."/>
            <person name="Bobe J."/>
            <person name="Postlethwait J.H."/>
            <person name="Berthelot C."/>
            <person name="Roest Crollius H."/>
            <person name="Guiguen Y."/>
        </authorList>
    </citation>
    <scope>NUCLEOTIDE SEQUENCE</scope>
    <source>
        <strain evidence="4">WJC10195</strain>
    </source>
</reference>
<name>A0A9Q1G5Q1_SYNKA</name>
<keyword evidence="5" id="KW-1185">Reference proteome</keyword>
<dbReference type="EMBL" id="JAINUF010000002">
    <property type="protein sequence ID" value="KAJ8375983.1"/>
    <property type="molecule type" value="Genomic_DNA"/>
</dbReference>
<dbReference type="InterPro" id="IPR013087">
    <property type="entry name" value="Znf_C2H2_type"/>
</dbReference>
<feature type="domain" description="C2H2-type" evidence="3">
    <location>
        <begin position="97"/>
        <end position="124"/>
    </location>
</feature>
<feature type="domain" description="C2H2-type" evidence="3">
    <location>
        <begin position="162"/>
        <end position="190"/>
    </location>
</feature>
<protein>
    <recommendedName>
        <fullName evidence="3">C2H2-type domain-containing protein</fullName>
    </recommendedName>
</protein>
<accession>A0A9Q1G5Q1</accession>
<keyword evidence="1" id="KW-0479">Metal-binding</keyword>
<dbReference type="SMART" id="SM00355">
    <property type="entry name" value="ZnF_C2H2"/>
    <property type="match status" value="3"/>
</dbReference>
<keyword evidence="1" id="KW-0863">Zinc-finger</keyword>
<sequence length="232" mass="26055">MRNRAQVFRNFARHPADVEEQAQEEEDPVELQIKCGRCQAITPTFADMKLHLLYVHGEEVQVRLKEGALQGGREAEDELVKHAAHYWRQLNEKRNMVKCGSCEEEFFSFSKLKRHVHSHHQGEPGIAAQGGAAEGGGSPASEESELSVRGVLAQGLRTGSAFNCVLCKELLDSKAELLEHWRGQHNCEDPSLLWTIFSAFTEHEELQQGRQSDHHLPAGLLNTPTTCHMTQL</sequence>
<feature type="region of interest" description="Disordered" evidence="2">
    <location>
        <begin position="118"/>
        <end position="146"/>
    </location>
</feature>
<evidence type="ECO:0000313" key="5">
    <source>
        <dbReference type="Proteomes" id="UP001152622"/>
    </source>
</evidence>
<evidence type="ECO:0000259" key="3">
    <source>
        <dbReference type="PROSITE" id="PS50157"/>
    </source>
</evidence>
<evidence type="ECO:0000256" key="1">
    <source>
        <dbReference type="PROSITE-ProRule" id="PRU00042"/>
    </source>
</evidence>
<dbReference type="Proteomes" id="UP001152622">
    <property type="component" value="Chromosome 2"/>
</dbReference>
<organism evidence="4 5">
    <name type="scientific">Synaphobranchus kaupii</name>
    <name type="common">Kaup's arrowtooth eel</name>
    <dbReference type="NCBI Taxonomy" id="118154"/>
    <lineage>
        <taxon>Eukaryota</taxon>
        <taxon>Metazoa</taxon>
        <taxon>Chordata</taxon>
        <taxon>Craniata</taxon>
        <taxon>Vertebrata</taxon>
        <taxon>Euteleostomi</taxon>
        <taxon>Actinopterygii</taxon>
        <taxon>Neopterygii</taxon>
        <taxon>Teleostei</taxon>
        <taxon>Anguilliformes</taxon>
        <taxon>Synaphobranchidae</taxon>
        <taxon>Synaphobranchus</taxon>
    </lineage>
</organism>
<dbReference type="Gene3D" id="3.30.160.60">
    <property type="entry name" value="Classic Zinc Finger"/>
    <property type="match status" value="1"/>
</dbReference>
<dbReference type="OrthoDB" id="3437960at2759"/>
<evidence type="ECO:0000313" key="4">
    <source>
        <dbReference type="EMBL" id="KAJ8375983.1"/>
    </source>
</evidence>
<gene>
    <name evidence="4" type="ORF">SKAU_G00065630</name>
</gene>
<dbReference type="GO" id="GO:0008270">
    <property type="term" value="F:zinc ion binding"/>
    <property type="evidence" value="ECO:0007669"/>
    <property type="project" value="UniProtKB-KW"/>
</dbReference>
<dbReference type="PROSITE" id="PS50157">
    <property type="entry name" value="ZINC_FINGER_C2H2_2"/>
    <property type="match status" value="2"/>
</dbReference>
<dbReference type="PROSITE" id="PS00028">
    <property type="entry name" value="ZINC_FINGER_C2H2_1"/>
    <property type="match status" value="2"/>
</dbReference>
<keyword evidence="1" id="KW-0862">Zinc</keyword>
<evidence type="ECO:0000256" key="2">
    <source>
        <dbReference type="SAM" id="MobiDB-lite"/>
    </source>
</evidence>
<comment type="caution">
    <text evidence="4">The sequence shown here is derived from an EMBL/GenBank/DDBJ whole genome shotgun (WGS) entry which is preliminary data.</text>
</comment>